<protein>
    <recommendedName>
        <fullName evidence="5">Peptidase M12B domain-containing protein</fullName>
    </recommendedName>
</protein>
<reference evidence="4" key="1">
    <citation type="submission" date="2017-01" db="EMBL/GenBank/DDBJ databases">
        <title>Comparative genomics of anhydrobiosis in the tardigrade Hypsibius dujardini.</title>
        <authorList>
            <person name="Yoshida Y."/>
            <person name="Koutsovoulos G."/>
            <person name="Laetsch D."/>
            <person name="Stevens L."/>
            <person name="Kumar S."/>
            <person name="Horikawa D."/>
            <person name="Ishino K."/>
            <person name="Komine S."/>
            <person name="Tomita M."/>
            <person name="Blaxter M."/>
            <person name="Arakawa K."/>
        </authorList>
    </citation>
    <scope>NUCLEOTIDE SEQUENCE [LARGE SCALE GENOMIC DNA]</scope>
    <source>
        <strain evidence="4">Z151</strain>
    </source>
</reference>
<gene>
    <name evidence="3" type="ORF">BV898_15862</name>
</gene>
<dbReference type="InterPro" id="IPR024079">
    <property type="entry name" value="MetalloPept_cat_dom_sf"/>
</dbReference>
<keyword evidence="2" id="KW-0732">Signal</keyword>
<evidence type="ECO:0000313" key="3">
    <source>
        <dbReference type="EMBL" id="OWA51377.1"/>
    </source>
</evidence>
<evidence type="ECO:0008006" key="5">
    <source>
        <dbReference type="Google" id="ProtNLM"/>
    </source>
</evidence>
<accession>A0A9X6NC28</accession>
<feature type="chain" id="PRO_5040736097" description="Peptidase M12B domain-containing protein" evidence="2">
    <location>
        <begin position="19"/>
        <end position="427"/>
    </location>
</feature>
<dbReference type="OrthoDB" id="10035764at2759"/>
<feature type="region of interest" description="Disordered" evidence="1">
    <location>
        <begin position="387"/>
        <end position="407"/>
    </location>
</feature>
<dbReference type="GO" id="GO:0008237">
    <property type="term" value="F:metallopeptidase activity"/>
    <property type="evidence" value="ECO:0007669"/>
    <property type="project" value="InterPro"/>
</dbReference>
<dbReference type="Proteomes" id="UP000192578">
    <property type="component" value="Unassembled WGS sequence"/>
</dbReference>
<evidence type="ECO:0000313" key="4">
    <source>
        <dbReference type="Proteomes" id="UP000192578"/>
    </source>
</evidence>
<feature type="signal peptide" evidence="2">
    <location>
        <begin position="1"/>
        <end position="18"/>
    </location>
</feature>
<comment type="caution">
    <text evidence="3">The sequence shown here is derived from an EMBL/GenBank/DDBJ whole genome shotgun (WGS) entry which is preliminary data.</text>
</comment>
<evidence type="ECO:0000256" key="2">
    <source>
        <dbReference type="SAM" id="SignalP"/>
    </source>
</evidence>
<organism evidence="3 4">
    <name type="scientific">Hypsibius exemplaris</name>
    <name type="common">Freshwater tardigrade</name>
    <dbReference type="NCBI Taxonomy" id="2072580"/>
    <lineage>
        <taxon>Eukaryota</taxon>
        <taxon>Metazoa</taxon>
        <taxon>Ecdysozoa</taxon>
        <taxon>Tardigrada</taxon>
        <taxon>Eutardigrada</taxon>
        <taxon>Parachela</taxon>
        <taxon>Hypsibioidea</taxon>
        <taxon>Hypsibiidae</taxon>
        <taxon>Hypsibius</taxon>
    </lineage>
</organism>
<dbReference type="EMBL" id="MTYJ01000224">
    <property type="protein sequence ID" value="OWA51377.1"/>
    <property type="molecule type" value="Genomic_DNA"/>
</dbReference>
<sequence>MLLSTHASLLAFAYFVIATELPVKPPSTLPEKIRILSAAGIRNASDPSVFEQYDVFYLDLIPPPARQKRHAAKLLHHHDRVYSTVLFGEPTSLRLNRVAMTGRNFTVTSIGENETSVSSSNFDCHYEGLAESCRSSSNCQEGSAAVSNCGFGLHGYISFTDSLGNVTVLYLRSVGDSHNTSGPHLAKRILTLGDDLHATPHSTVSTSDIVIVDGDSLPITSSATDEPLRVNDPKSKYEGRSVVLPVVVFVDRPMVQQLAGRYRTLTDRTNMILAAFNAVQNLFNDPSFGPYGLRLEVSRVVFDTEGAGRIFDGNGEATDYLRDLCWSSRYADLVPDLSKDPQAILVGLTGLDIYGWADEVRRDATYAELAAVSPNNRVYGVTGYWSHRGNEPRRKRQQLQQSRPQNHVRRLGQTASRLVNLQCQKLP</sequence>
<proteinExistence type="predicted"/>
<dbReference type="Gene3D" id="3.40.390.10">
    <property type="entry name" value="Collagenase (Catalytic Domain)"/>
    <property type="match status" value="1"/>
</dbReference>
<evidence type="ECO:0000256" key="1">
    <source>
        <dbReference type="SAM" id="MobiDB-lite"/>
    </source>
</evidence>
<keyword evidence="4" id="KW-1185">Reference proteome</keyword>
<dbReference type="AlphaFoldDB" id="A0A9X6NC28"/>
<name>A0A9X6NC28_HYPEX</name>